<evidence type="ECO:0000313" key="2">
    <source>
        <dbReference type="Proteomes" id="UP001163321"/>
    </source>
</evidence>
<proteinExistence type="predicted"/>
<protein>
    <submittedName>
        <fullName evidence="1">Uncharacterized protein</fullName>
    </submittedName>
</protein>
<evidence type="ECO:0000313" key="1">
    <source>
        <dbReference type="EMBL" id="KAI9916462.1"/>
    </source>
</evidence>
<keyword evidence="2" id="KW-1185">Reference proteome</keyword>
<dbReference type="EMBL" id="CM047581">
    <property type="protein sequence ID" value="KAI9916462.1"/>
    <property type="molecule type" value="Genomic_DNA"/>
</dbReference>
<comment type="caution">
    <text evidence="1">The sequence shown here is derived from an EMBL/GenBank/DDBJ whole genome shotgun (WGS) entry which is preliminary data.</text>
</comment>
<reference evidence="1 2" key="1">
    <citation type="journal article" date="2022" name="bioRxiv">
        <title>The genome of the oomycete Peronosclerospora sorghi, a cosmopolitan pathogen of maize and sorghum, is inflated with dispersed pseudogenes.</title>
        <authorList>
            <person name="Fletcher K."/>
            <person name="Martin F."/>
            <person name="Isakeit T."/>
            <person name="Cavanaugh K."/>
            <person name="Magill C."/>
            <person name="Michelmore R."/>
        </authorList>
    </citation>
    <scope>NUCLEOTIDE SEQUENCE [LARGE SCALE GENOMIC DNA]</scope>
    <source>
        <strain evidence="1">P6</strain>
    </source>
</reference>
<name>A0ACC0WCI4_9STRA</name>
<organism evidence="1 2">
    <name type="scientific">Peronosclerospora sorghi</name>
    <dbReference type="NCBI Taxonomy" id="230839"/>
    <lineage>
        <taxon>Eukaryota</taxon>
        <taxon>Sar</taxon>
        <taxon>Stramenopiles</taxon>
        <taxon>Oomycota</taxon>
        <taxon>Peronosporomycetes</taxon>
        <taxon>Peronosporales</taxon>
        <taxon>Peronosporaceae</taxon>
        <taxon>Peronosclerospora</taxon>
    </lineage>
</organism>
<accession>A0ACC0WCI4</accession>
<gene>
    <name evidence="1" type="ORF">PsorP6_016822</name>
</gene>
<sequence length="315" mass="36808">MSISEPHAAKVQELCFTLALGLQLTHNIITNAWKVYEKDEWESAAKKELTVANVVADCLPLHDRAFNRQFFDEYRNRTLGKWGLLYAAAGNSERWAVEELRLHFGERVAFLFAFMHIYTKNLMPLTLACLMYYLTFRFMSSEPVWRQYMQGLALLGLGVVGARRFSCAGPEKRACSWKSGTWPIRLGQEPRDARDGNDPEAAAAPVDPAHDARVRARVRRHSVSLPRALYQVVRLRQERTHMRRVQWRHDDAYPCKWFITFFNASTSALGKERWIYILIQGILLGLLIFFKLFNWMSEKYVQWENYARKSEHENR</sequence>
<dbReference type="Proteomes" id="UP001163321">
    <property type="component" value="Chromosome 2"/>
</dbReference>